<gene>
    <name evidence="2" type="ORF">SLS59_008674</name>
</gene>
<dbReference type="EMBL" id="JAKIXB020000034">
    <property type="protein sequence ID" value="KAL1594861.1"/>
    <property type="molecule type" value="Genomic_DNA"/>
</dbReference>
<evidence type="ECO:0000313" key="2">
    <source>
        <dbReference type="EMBL" id="KAL1594861.1"/>
    </source>
</evidence>
<proteinExistence type="predicted"/>
<feature type="region of interest" description="Disordered" evidence="1">
    <location>
        <begin position="1"/>
        <end position="29"/>
    </location>
</feature>
<keyword evidence="3" id="KW-1185">Reference proteome</keyword>
<evidence type="ECO:0000256" key="1">
    <source>
        <dbReference type="SAM" id="MobiDB-lite"/>
    </source>
</evidence>
<sequence>MGNIAQQPPQPAQTTPSNGQIIKPTRPTSLKKRWTHMVRGYDKLMATKATLDAQAAESPSEELVTLKAAMTQQLQGNEIVEAFVSVFEKNPGWAVPQTVLENRISGKWETDVKAWKETLPEAYEVEEAMVVVEADGRDDDVEELVVTSGKWDEGVEV</sequence>
<accession>A0ABR3QRS2</accession>
<reference evidence="2 3" key="1">
    <citation type="submission" date="2024-02" db="EMBL/GenBank/DDBJ databases">
        <title>De novo assembly and annotation of 12 fungi associated with fruit tree decline syndrome in Ontario, Canada.</title>
        <authorList>
            <person name="Sulman M."/>
            <person name="Ellouze W."/>
            <person name="Ilyukhin E."/>
        </authorList>
    </citation>
    <scope>NUCLEOTIDE SEQUENCE [LARGE SCALE GENOMIC DNA]</scope>
    <source>
        <strain evidence="2 3">M97-236</strain>
    </source>
</reference>
<organism evidence="2 3">
    <name type="scientific">Nothophoma quercina</name>
    <dbReference type="NCBI Taxonomy" id="749835"/>
    <lineage>
        <taxon>Eukaryota</taxon>
        <taxon>Fungi</taxon>
        <taxon>Dikarya</taxon>
        <taxon>Ascomycota</taxon>
        <taxon>Pezizomycotina</taxon>
        <taxon>Dothideomycetes</taxon>
        <taxon>Pleosporomycetidae</taxon>
        <taxon>Pleosporales</taxon>
        <taxon>Pleosporineae</taxon>
        <taxon>Didymellaceae</taxon>
        <taxon>Nothophoma</taxon>
    </lineage>
</organism>
<evidence type="ECO:0000313" key="3">
    <source>
        <dbReference type="Proteomes" id="UP001521222"/>
    </source>
</evidence>
<dbReference type="Proteomes" id="UP001521222">
    <property type="component" value="Unassembled WGS sequence"/>
</dbReference>
<name>A0ABR3QRS2_9PLEO</name>
<comment type="caution">
    <text evidence="2">The sequence shown here is derived from an EMBL/GenBank/DDBJ whole genome shotgun (WGS) entry which is preliminary data.</text>
</comment>
<protein>
    <submittedName>
        <fullName evidence="2">Uncharacterized protein</fullName>
    </submittedName>
</protein>